<dbReference type="PANTHER" id="PTHR48475:SF1">
    <property type="entry name" value="RNASE H TYPE-1 DOMAIN-CONTAINING PROTEIN"/>
    <property type="match status" value="1"/>
</dbReference>
<dbReference type="InterPro" id="IPR002156">
    <property type="entry name" value="RNaseH_domain"/>
</dbReference>
<organism evidence="10 11">
    <name type="scientific">Lolium multiflorum</name>
    <name type="common">Italian ryegrass</name>
    <name type="synonym">Lolium perenne subsp. multiflorum</name>
    <dbReference type="NCBI Taxonomy" id="4521"/>
    <lineage>
        <taxon>Eukaryota</taxon>
        <taxon>Viridiplantae</taxon>
        <taxon>Streptophyta</taxon>
        <taxon>Embryophyta</taxon>
        <taxon>Tracheophyta</taxon>
        <taxon>Spermatophyta</taxon>
        <taxon>Magnoliopsida</taxon>
        <taxon>Liliopsida</taxon>
        <taxon>Poales</taxon>
        <taxon>Poaceae</taxon>
        <taxon>BOP clade</taxon>
        <taxon>Pooideae</taxon>
        <taxon>Poodae</taxon>
        <taxon>Poeae</taxon>
        <taxon>Poeae Chloroplast Group 2 (Poeae type)</taxon>
        <taxon>Loliodinae</taxon>
        <taxon>Loliinae</taxon>
        <taxon>Lolium</taxon>
    </lineage>
</organism>
<dbReference type="InterPro" id="IPR043502">
    <property type="entry name" value="DNA/RNA_pol_sf"/>
</dbReference>
<keyword evidence="1" id="KW-0808">Transferase</keyword>
<feature type="domain" description="Reverse transcriptase RNase H-like" evidence="9">
    <location>
        <begin position="83"/>
        <end position="143"/>
    </location>
</feature>
<dbReference type="SUPFAM" id="SSF53098">
    <property type="entry name" value="Ribonuclease H-like"/>
    <property type="match status" value="1"/>
</dbReference>
<evidence type="ECO:0008006" key="12">
    <source>
        <dbReference type="Google" id="ProtNLM"/>
    </source>
</evidence>
<evidence type="ECO:0000259" key="9">
    <source>
        <dbReference type="Pfam" id="PF17917"/>
    </source>
</evidence>
<dbReference type="Gene3D" id="3.30.70.270">
    <property type="match status" value="1"/>
</dbReference>
<dbReference type="InterPro" id="IPR036397">
    <property type="entry name" value="RNaseH_sf"/>
</dbReference>
<name>A0AAD8RHJ1_LOLMU</name>
<dbReference type="Proteomes" id="UP001231189">
    <property type="component" value="Unassembled WGS sequence"/>
</dbReference>
<evidence type="ECO:0000313" key="10">
    <source>
        <dbReference type="EMBL" id="KAK1619378.1"/>
    </source>
</evidence>
<dbReference type="GO" id="GO:0004523">
    <property type="term" value="F:RNA-DNA hybrid ribonuclease activity"/>
    <property type="evidence" value="ECO:0007669"/>
    <property type="project" value="InterPro"/>
</dbReference>
<evidence type="ECO:0000256" key="1">
    <source>
        <dbReference type="ARBA" id="ARBA00022679"/>
    </source>
</evidence>
<dbReference type="InterPro" id="IPR012337">
    <property type="entry name" value="RNaseH-like_sf"/>
</dbReference>
<feature type="region of interest" description="Disordered" evidence="7">
    <location>
        <begin position="344"/>
        <end position="380"/>
    </location>
</feature>
<protein>
    <recommendedName>
        <fullName evidence="12">RNase H type-1 domain-containing protein</fullName>
    </recommendedName>
</protein>
<dbReference type="InterPro" id="IPR043128">
    <property type="entry name" value="Rev_trsase/Diguanyl_cyclase"/>
</dbReference>
<dbReference type="Gene3D" id="3.30.420.10">
    <property type="entry name" value="Ribonuclease H-like superfamily/Ribonuclease H"/>
    <property type="match status" value="1"/>
</dbReference>
<evidence type="ECO:0000256" key="4">
    <source>
        <dbReference type="ARBA" id="ARBA00022759"/>
    </source>
</evidence>
<dbReference type="GO" id="GO:0003964">
    <property type="term" value="F:RNA-directed DNA polymerase activity"/>
    <property type="evidence" value="ECO:0007669"/>
    <property type="project" value="UniProtKB-KW"/>
</dbReference>
<evidence type="ECO:0000256" key="3">
    <source>
        <dbReference type="ARBA" id="ARBA00022722"/>
    </source>
</evidence>
<evidence type="ECO:0000256" key="2">
    <source>
        <dbReference type="ARBA" id="ARBA00022695"/>
    </source>
</evidence>
<dbReference type="InterPro" id="IPR041373">
    <property type="entry name" value="RT_RNaseH"/>
</dbReference>
<keyword evidence="6" id="KW-0695">RNA-directed DNA polymerase</keyword>
<feature type="region of interest" description="Disordered" evidence="7">
    <location>
        <begin position="298"/>
        <end position="323"/>
    </location>
</feature>
<reference evidence="10" key="1">
    <citation type="submission" date="2023-07" db="EMBL/GenBank/DDBJ databases">
        <title>A chromosome-level genome assembly of Lolium multiflorum.</title>
        <authorList>
            <person name="Chen Y."/>
            <person name="Copetti D."/>
            <person name="Kolliker R."/>
            <person name="Studer B."/>
        </authorList>
    </citation>
    <scope>NUCLEOTIDE SEQUENCE</scope>
    <source>
        <strain evidence="10">02402/16</strain>
        <tissue evidence="10">Leaf</tissue>
    </source>
</reference>
<keyword evidence="11" id="KW-1185">Reference proteome</keyword>
<dbReference type="AlphaFoldDB" id="A0AAD8RHJ1"/>
<evidence type="ECO:0000256" key="5">
    <source>
        <dbReference type="ARBA" id="ARBA00022801"/>
    </source>
</evidence>
<dbReference type="Pfam" id="PF13456">
    <property type="entry name" value="RVT_3"/>
    <property type="match status" value="1"/>
</dbReference>
<keyword evidence="2" id="KW-0548">Nucleotidyltransferase</keyword>
<evidence type="ECO:0000313" key="11">
    <source>
        <dbReference type="Proteomes" id="UP001231189"/>
    </source>
</evidence>
<keyword evidence="5" id="KW-0378">Hydrolase</keyword>
<feature type="domain" description="RNase H type-1" evidence="8">
    <location>
        <begin position="186"/>
        <end position="238"/>
    </location>
</feature>
<evidence type="ECO:0000259" key="8">
    <source>
        <dbReference type="Pfam" id="PF13456"/>
    </source>
</evidence>
<keyword evidence="4" id="KW-0255">Endonuclease</keyword>
<dbReference type="GO" id="GO:0003676">
    <property type="term" value="F:nucleic acid binding"/>
    <property type="evidence" value="ECO:0007669"/>
    <property type="project" value="InterPro"/>
</dbReference>
<proteinExistence type="predicted"/>
<evidence type="ECO:0000256" key="6">
    <source>
        <dbReference type="ARBA" id="ARBA00022918"/>
    </source>
</evidence>
<keyword evidence="3" id="KW-0540">Nuclease</keyword>
<comment type="caution">
    <text evidence="10">The sequence shown here is derived from an EMBL/GenBank/DDBJ whole genome shotgun (WGS) entry which is preliminary data.</text>
</comment>
<sequence length="380" mass="42415">MERRCLKDVQKFTSCLASLSRFVSRLGEKALPLYQLLKKSDKFTWSPQADEAFRDLKRVLSTAPILATPASMEPMLLYIAATNRVQNYPHYQKVTYGVYMAAKKLKHYFQEHPIKVVATAPLAEIIGSKDANGRVAKWALELAAHTILYEARTAIKSQILADFFVDWAEMQYLPPVPDSTHWKMHFDGSKMRNGLGAGIVITSPKGDRLDYVLQIHFAASNNVAEYEALIHGLKLAKEMACVAYFASATPTWSYSKHLATGTRRTPTWPRTASTSSSYPASSTAANFTMCHEQTTRRLTPCPRSAQPGKPFRRVSPWRFSRSPSHRHRTRIQYSCRLTRGCSADPGLHHPSRGLTSKPAATMPNPGTSQPTRGFIAQVGG</sequence>
<accession>A0AAD8RHJ1</accession>
<dbReference type="EMBL" id="JAUUTY010000006">
    <property type="protein sequence ID" value="KAK1619378.1"/>
    <property type="molecule type" value="Genomic_DNA"/>
</dbReference>
<dbReference type="SUPFAM" id="SSF56672">
    <property type="entry name" value="DNA/RNA polymerases"/>
    <property type="match status" value="1"/>
</dbReference>
<dbReference type="Pfam" id="PF17917">
    <property type="entry name" value="RT_RNaseH"/>
    <property type="match status" value="1"/>
</dbReference>
<dbReference type="PANTHER" id="PTHR48475">
    <property type="entry name" value="RIBONUCLEASE H"/>
    <property type="match status" value="1"/>
</dbReference>
<evidence type="ECO:0000256" key="7">
    <source>
        <dbReference type="SAM" id="MobiDB-lite"/>
    </source>
</evidence>
<gene>
    <name evidence="10" type="ORF">QYE76_024895</name>
</gene>